<dbReference type="EC" id="3.1.1.29" evidence="4"/>
<gene>
    <name evidence="4" type="ORF">E0H26_19030</name>
</gene>
<dbReference type="GO" id="GO:0072344">
    <property type="term" value="P:rescue of stalled ribosome"/>
    <property type="evidence" value="ECO:0007669"/>
    <property type="project" value="TreeGrafter"/>
</dbReference>
<evidence type="ECO:0000256" key="1">
    <source>
        <dbReference type="ARBA" id="ARBA00010835"/>
    </source>
</evidence>
<proteinExistence type="inferred from homology"/>
<dbReference type="GO" id="GO:0043022">
    <property type="term" value="F:ribosome binding"/>
    <property type="evidence" value="ECO:0007669"/>
    <property type="project" value="TreeGrafter"/>
</dbReference>
<sequence length="141" mass="15620">MDDGLRVTDRWVVPAAELRERFSRSSGPGGQGVNTADSRVELSFDLAGSPSLPESLRARALDRLAGRLVDGVLTIAASEHRAQLANREAARERLVALLREAVAPPPPPRRPTRPSRAAKERRLADKKRRSQRKRDRRADGE</sequence>
<dbReference type="RefSeq" id="WP_131305406.1">
    <property type="nucleotide sequence ID" value="NZ_SJJR01000013.1"/>
</dbReference>
<accession>A0A4R0GG12</accession>
<dbReference type="InterPro" id="IPR000352">
    <property type="entry name" value="Pep_chain_release_fac_I"/>
</dbReference>
<dbReference type="AlphaFoldDB" id="A0A4R0GG12"/>
<evidence type="ECO:0000256" key="2">
    <source>
        <dbReference type="SAM" id="MobiDB-lite"/>
    </source>
</evidence>
<dbReference type="PANTHER" id="PTHR47814:SF1">
    <property type="entry name" value="PEPTIDYL-TRNA HYDROLASE ARFB"/>
    <property type="match status" value="1"/>
</dbReference>
<dbReference type="PANTHER" id="PTHR47814">
    <property type="entry name" value="PEPTIDYL-TRNA HYDROLASE ARFB"/>
    <property type="match status" value="1"/>
</dbReference>
<evidence type="ECO:0000313" key="5">
    <source>
        <dbReference type="Proteomes" id="UP000292274"/>
    </source>
</evidence>
<dbReference type="SUPFAM" id="SSF75620">
    <property type="entry name" value="Release factor"/>
    <property type="match status" value="1"/>
</dbReference>
<dbReference type="OrthoDB" id="9815709at2"/>
<comment type="caution">
    <text evidence="4">The sequence shown here is derived from an EMBL/GenBank/DDBJ whole genome shotgun (WGS) entry which is preliminary data.</text>
</comment>
<feature type="compositionally biased region" description="Basic residues" evidence="2">
    <location>
        <begin position="124"/>
        <end position="135"/>
    </location>
</feature>
<evidence type="ECO:0000259" key="3">
    <source>
        <dbReference type="Pfam" id="PF00472"/>
    </source>
</evidence>
<dbReference type="Pfam" id="PF00472">
    <property type="entry name" value="RF-1"/>
    <property type="match status" value="1"/>
</dbReference>
<dbReference type="NCBIfam" id="NF006718">
    <property type="entry name" value="PRK09256.1"/>
    <property type="match status" value="1"/>
</dbReference>
<dbReference type="GO" id="GO:0003747">
    <property type="term" value="F:translation release factor activity"/>
    <property type="evidence" value="ECO:0007669"/>
    <property type="project" value="InterPro"/>
</dbReference>
<feature type="domain" description="Prokaryotic-type class I peptide chain release factors" evidence="3">
    <location>
        <begin position="12"/>
        <end position="134"/>
    </location>
</feature>
<dbReference type="EMBL" id="SJJR01000013">
    <property type="protein sequence ID" value="TCB95557.1"/>
    <property type="molecule type" value="Genomic_DNA"/>
</dbReference>
<keyword evidence="4" id="KW-0378">Hydrolase</keyword>
<name>A0A4R0GG12_9ACTN</name>
<dbReference type="InterPro" id="IPR045853">
    <property type="entry name" value="Pep_chain_release_fac_I_sf"/>
</dbReference>
<dbReference type="GO" id="GO:0004045">
    <property type="term" value="F:peptidyl-tRNA hydrolase activity"/>
    <property type="evidence" value="ECO:0007669"/>
    <property type="project" value="UniProtKB-EC"/>
</dbReference>
<keyword evidence="5" id="KW-1185">Reference proteome</keyword>
<feature type="region of interest" description="Disordered" evidence="2">
    <location>
        <begin position="98"/>
        <end position="141"/>
    </location>
</feature>
<dbReference type="Proteomes" id="UP000292274">
    <property type="component" value="Unassembled WGS sequence"/>
</dbReference>
<comment type="similarity">
    <text evidence="1">Belongs to the prokaryotic/mitochondrial release factor family.</text>
</comment>
<dbReference type="Gene3D" id="3.30.160.20">
    <property type="match status" value="1"/>
</dbReference>
<protein>
    <submittedName>
        <fullName evidence="4">Aminoacyl-tRNA hydrolase</fullName>
        <ecNumber evidence="4">3.1.1.29</ecNumber>
    </submittedName>
</protein>
<organism evidence="4 5">
    <name type="scientific">Micromonospora zingiberis</name>
    <dbReference type="NCBI Taxonomy" id="2053011"/>
    <lineage>
        <taxon>Bacteria</taxon>
        <taxon>Bacillati</taxon>
        <taxon>Actinomycetota</taxon>
        <taxon>Actinomycetes</taxon>
        <taxon>Micromonosporales</taxon>
        <taxon>Micromonosporaceae</taxon>
        <taxon>Micromonospora</taxon>
    </lineage>
</organism>
<evidence type="ECO:0000313" key="4">
    <source>
        <dbReference type="EMBL" id="TCB95557.1"/>
    </source>
</evidence>
<reference evidence="4 5" key="1">
    <citation type="submission" date="2019-02" db="EMBL/GenBank/DDBJ databases">
        <title>Jishengella sp. nov., isolated from a root of Zingiber montanum.</title>
        <authorList>
            <person name="Kuncharoen N."/>
            <person name="Kudo T."/>
            <person name="Masahiro Y."/>
            <person name="Ohkuma M."/>
            <person name="Tanasupawat S."/>
        </authorList>
    </citation>
    <scope>NUCLEOTIDE SEQUENCE [LARGE SCALE GENOMIC DNA]</scope>
    <source>
        <strain evidence="4 5">PLAI 1-1</strain>
    </source>
</reference>